<organism evidence="2 3">
    <name type="scientific">Mycena citricolor</name>
    <dbReference type="NCBI Taxonomy" id="2018698"/>
    <lineage>
        <taxon>Eukaryota</taxon>
        <taxon>Fungi</taxon>
        <taxon>Dikarya</taxon>
        <taxon>Basidiomycota</taxon>
        <taxon>Agaricomycotina</taxon>
        <taxon>Agaricomycetes</taxon>
        <taxon>Agaricomycetidae</taxon>
        <taxon>Agaricales</taxon>
        <taxon>Marasmiineae</taxon>
        <taxon>Mycenaceae</taxon>
        <taxon>Mycena</taxon>
    </lineage>
</organism>
<name>A0AAD2HNI1_9AGAR</name>
<dbReference type="AlphaFoldDB" id="A0AAD2HNI1"/>
<reference evidence="2" key="1">
    <citation type="submission" date="2023-11" db="EMBL/GenBank/DDBJ databases">
        <authorList>
            <person name="De Vega J J."/>
            <person name="De Vega J J."/>
        </authorList>
    </citation>
    <scope>NUCLEOTIDE SEQUENCE</scope>
</reference>
<feature type="compositionally biased region" description="Basic and acidic residues" evidence="1">
    <location>
        <begin position="367"/>
        <end position="381"/>
    </location>
</feature>
<accession>A0AAD2HNI1</accession>
<proteinExistence type="predicted"/>
<comment type="caution">
    <text evidence="2">The sequence shown here is derived from an EMBL/GenBank/DDBJ whole genome shotgun (WGS) entry which is preliminary data.</text>
</comment>
<evidence type="ECO:0000256" key="1">
    <source>
        <dbReference type="SAM" id="MobiDB-lite"/>
    </source>
</evidence>
<keyword evidence="3" id="KW-1185">Reference proteome</keyword>
<protein>
    <submittedName>
        <fullName evidence="2">Uncharacterized protein</fullName>
    </submittedName>
</protein>
<feature type="region of interest" description="Disordered" evidence="1">
    <location>
        <begin position="359"/>
        <end position="401"/>
    </location>
</feature>
<gene>
    <name evidence="2" type="ORF">MYCIT1_LOCUS27766</name>
</gene>
<dbReference type="EMBL" id="CAVNYO010000421">
    <property type="protein sequence ID" value="CAK5278431.1"/>
    <property type="molecule type" value="Genomic_DNA"/>
</dbReference>
<evidence type="ECO:0000313" key="2">
    <source>
        <dbReference type="EMBL" id="CAK5278431.1"/>
    </source>
</evidence>
<evidence type="ECO:0000313" key="3">
    <source>
        <dbReference type="Proteomes" id="UP001295794"/>
    </source>
</evidence>
<dbReference type="Proteomes" id="UP001295794">
    <property type="component" value="Unassembled WGS sequence"/>
</dbReference>
<sequence>MIFRRLRALPHTIKYTWAVFELPAKLAQSVGRFIILQLRDFRCPGWGSKACEVHQRRGLVLDLLSLIVGHCDGSPANIHVALLSLRAVGRRAVRGRECIPHSSCTSLEMGFHSQNLCLSHQDIQRLPRLTKIVVSLVIMPQLQSGQVCTNHPAAEKGTLHLLEESRNGTPHKSFDLSLPGKTSFLSFRGETHALMTKTELAKALSVRHLSSDVLQQPFEHDLSLARVHPCVLSELETFYRNIACLFPPVRKLVCLGSLSAEDDSEFVVQLPGSESATRMPWPNFETLFFGGAQFQEEEHRGMLCSLGGGSFPTQPRRSSIRISFLARRHLPPPTDDTSSPTSWRRFACSNSPYMDDALKLLVPPPNSERDADAMPEPRDAVLQRGPTPGVTHFSIDTSTGE</sequence>